<dbReference type="EMBL" id="JAKWFO010000014">
    <property type="protein sequence ID" value="KAI9632495.1"/>
    <property type="molecule type" value="Genomic_DNA"/>
</dbReference>
<proteinExistence type="predicted"/>
<name>A0AA38H2A2_9TREE</name>
<dbReference type="CDD" id="cd18186">
    <property type="entry name" value="BTB_POZ_ZBTB_KLHL-like"/>
    <property type="match status" value="1"/>
</dbReference>
<feature type="domain" description="BTB" evidence="2">
    <location>
        <begin position="35"/>
        <end position="96"/>
    </location>
</feature>
<accession>A0AA38H2A2</accession>
<dbReference type="Pfam" id="PF00651">
    <property type="entry name" value="BTB"/>
    <property type="match status" value="1"/>
</dbReference>
<dbReference type="InterPro" id="IPR000210">
    <property type="entry name" value="BTB/POZ_dom"/>
</dbReference>
<keyword evidence="4" id="KW-1185">Reference proteome</keyword>
<evidence type="ECO:0000259" key="2">
    <source>
        <dbReference type="PROSITE" id="PS50097"/>
    </source>
</evidence>
<dbReference type="GeneID" id="77730483"/>
<dbReference type="Proteomes" id="UP001164286">
    <property type="component" value="Unassembled WGS sequence"/>
</dbReference>
<evidence type="ECO:0000313" key="3">
    <source>
        <dbReference type="EMBL" id="KAI9632495.1"/>
    </source>
</evidence>
<reference evidence="3" key="1">
    <citation type="journal article" date="2022" name="G3 (Bethesda)">
        <title>High quality genome of the basidiomycete yeast Dioszegia hungarica PDD-24b-2 isolated from cloud water.</title>
        <authorList>
            <person name="Jarrige D."/>
            <person name="Haridas S."/>
            <person name="Bleykasten-Grosshans C."/>
            <person name="Joly M."/>
            <person name="Nadalig T."/>
            <person name="Sancelme M."/>
            <person name="Vuilleumier S."/>
            <person name="Grigoriev I.V."/>
            <person name="Amato P."/>
            <person name="Bringel F."/>
        </authorList>
    </citation>
    <scope>NUCLEOTIDE SEQUENCE</scope>
    <source>
        <strain evidence="3">PDD-24b-2</strain>
    </source>
</reference>
<comment type="caution">
    <text evidence="3">The sequence shown here is derived from an EMBL/GenBank/DDBJ whole genome shotgun (WGS) entry which is preliminary data.</text>
</comment>
<gene>
    <name evidence="3" type="ORF">MKK02DRAFT_40798</name>
</gene>
<feature type="region of interest" description="Disordered" evidence="1">
    <location>
        <begin position="1"/>
        <end position="26"/>
    </location>
</feature>
<sequence>MSPKKKSVVGKGIGDKVDKDGDARKNDDVYKDEDADVVLVSSDNTVFRVHGFYLMAASPVFRDMLGSSTSGANGEVEFTDEKLECATTIRALLDYICKPFGDFDSLPCDTRFSLIRVAEKYDCSVLLQAITLHTEHSVGSKTHLWERFFYACALDNIEVAHRLLPAAAGFTWSSGLAEDIASVNQNITGASVLDITSMSSAWMDYLPRKYLLALIRASRLRVPSNLESWSAVADEFKKQVNLQNTK</sequence>
<feature type="compositionally biased region" description="Basic and acidic residues" evidence="1">
    <location>
        <begin position="13"/>
        <end position="26"/>
    </location>
</feature>
<dbReference type="InterPro" id="IPR011333">
    <property type="entry name" value="SKP1/BTB/POZ_sf"/>
</dbReference>
<protein>
    <recommendedName>
        <fullName evidence="2">BTB domain-containing protein</fullName>
    </recommendedName>
</protein>
<evidence type="ECO:0000256" key="1">
    <source>
        <dbReference type="SAM" id="MobiDB-lite"/>
    </source>
</evidence>
<dbReference type="SMART" id="SM00225">
    <property type="entry name" value="BTB"/>
    <property type="match status" value="1"/>
</dbReference>
<dbReference type="RefSeq" id="XP_052942272.1">
    <property type="nucleotide sequence ID" value="XM_053091278.1"/>
</dbReference>
<evidence type="ECO:0000313" key="4">
    <source>
        <dbReference type="Proteomes" id="UP001164286"/>
    </source>
</evidence>
<organism evidence="3 4">
    <name type="scientific">Dioszegia hungarica</name>
    <dbReference type="NCBI Taxonomy" id="4972"/>
    <lineage>
        <taxon>Eukaryota</taxon>
        <taxon>Fungi</taxon>
        <taxon>Dikarya</taxon>
        <taxon>Basidiomycota</taxon>
        <taxon>Agaricomycotina</taxon>
        <taxon>Tremellomycetes</taxon>
        <taxon>Tremellales</taxon>
        <taxon>Bulleribasidiaceae</taxon>
        <taxon>Dioszegia</taxon>
    </lineage>
</organism>
<dbReference type="SUPFAM" id="SSF54695">
    <property type="entry name" value="POZ domain"/>
    <property type="match status" value="1"/>
</dbReference>
<dbReference type="PROSITE" id="PS50097">
    <property type="entry name" value="BTB"/>
    <property type="match status" value="1"/>
</dbReference>
<dbReference type="Gene3D" id="3.30.710.10">
    <property type="entry name" value="Potassium Channel Kv1.1, Chain A"/>
    <property type="match status" value="1"/>
</dbReference>
<dbReference type="AlphaFoldDB" id="A0AA38H2A2"/>